<dbReference type="KEGG" id="cac:CA_C2079"/>
<dbReference type="Proteomes" id="UP000000814">
    <property type="component" value="Chromosome"/>
</dbReference>
<evidence type="ECO:0000313" key="2">
    <source>
        <dbReference type="Proteomes" id="UP000000814"/>
    </source>
</evidence>
<sequence length="92" mass="10593">MWCSILVREMLFEGGAKNPLKGTSMKFLVLALECPVLGLCWELKKLGHSQWHATNDPTFVEANYCILREIFNIRNWGKPAMWCKSYVQCSLP</sequence>
<dbReference type="EMBL" id="AE001437">
    <property type="protein sequence ID" value="AAK80038.1"/>
    <property type="molecule type" value="Genomic_DNA"/>
</dbReference>
<dbReference type="STRING" id="272562.CA_C2079"/>
<name>Q97HD3_CLOAB</name>
<keyword evidence="2" id="KW-1185">Reference proteome</keyword>
<proteinExistence type="predicted"/>
<reference evidence="1 2" key="1">
    <citation type="journal article" date="2001" name="J. Bacteriol.">
        <title>Genome sequence and comparative analysis of the solvent-producing bacterium Clostridium acetobutylicum.</title>
        <authorList>
            <person name="Nolling J."/>
            <person name="Breton G."/>
            <person name="Omelchenko M.V."/>
            <person name="Makarova K.S."/>
            <person name="Zeng Q."/>
            <person name="Gibson R."/>
            <person name="Lee H.M."/>
            <person name="Dubois J."/>
            <person name="Qiu D."/>
            <person name="Hitti J."/>
            <person name="Wolf Y.I."/>
            <person name="Tatusov R.L."/>
            <person name="Sabathe F."/>
            <person name="Doucette-Stamm L."/>
            <person name="Soucaille P."/>
            <person name="Daly M.J."/>
            <person name="Bennett G.N."/>
            <person name="Koonin E.V."/>
            <person name="Smith D.R."/>
        </authorList>
    </citation>
    <scope>NUCLEOTIDE SEQUENCE [LARGE SCALE GENOMIC DNA]</scope>
    <source>
        <strain evidence="2">ATCC 824 / DSM 792 / JCM 1419 / LMG 5710 / VKM B-1787</strain>
    </source>
</reference>
<evidence type="ECO:0000313" key="1">
    <source>
        <dbReference type="EMBL" id="AAK80038.1"/>
    </source>
</evidence>
<accession>Q97HD3</accession>
<organism evidence="1 2">
    <name type="scientific">Clostridium acetobutylicum (strain ATCC 824 / DSM 792 / JCM 1419 / IAM 19013 / LMG 5710 / NBRC 13948 / NRRL B-527 / VKM B-1787 / 2291 / W)</name>
    <dbReference type="NCBI Taxonomy" id="272562"/>
    <lineage>
        <taxon>Bacteria</taxon>
        <taxon>Bacillati</taxon>
        <taxon>Bacillota</taxon>
        <taxon>Clostridia</taxon>
        <taxon>Eubacteriales</taxon>
        <taxon>Clostridiaceae</taxon>
        <taxon>Clostridium</taxon>
    </lineage>
</organism>
<dbReference type="AlphaFoldDB" id="Q97HD3"/>
<dbReference type="PIR" id="C97156">
    <property type="entry name" value="C97156"/>
</dbReference>
<gene>
    <name evidence="1" type="ordered locus">CA_C2079</name>
</gene>
<protein>
    <submittedName>
        <fullName evidence="1">Uncharacterized protein</fullName>
    </submittedName>
</protein>
<dbReference type="HOGENOM" id="CLU_2407968_0_0_9"/>